<keyword evidence="1" id="KW-1133">Transmembrane helix</keyword>
<dbReference type="PANTHER" id="PTHR33119">
    <property type="entry name" value="IFI3P"/>
    <property type="match status" value="1"/>
</dbReference>
<evidence type="ECO:0000259" key="2">
    <source>
        <dbReference type="Pfam" id="PF14033"/>
    </source>
</evidence>
<gene>
    <name evidence="3" type="ORF">AU210_000037</name>
</gene>
<dbReference type="InterPro" id="IPR049192">
    <property type="entry name" value="DUF4246_C"/>
</dbReference>
<evidence type="ECO:0000256" key="1">
    <source>
        <dbReference type="SAM" id="Phobius"/>
    </source>
</evidence>
<organism evidence="3 4">
    <name type="scientific">Fusarium oxysporum f. sp. radicis-cucumerinum</name>
    <dbReference type="NCBI Taxonomy" id="327505"/>
    <lineage>
        <taxon>Eukaryota</taxon>
        <taxon>Fungi</taxon>
        <taxon>Dikarya</taxon>
        <taxon>Ascomycota</taxon>
        <taxon>Pezizomycotina</taxon>
        <taxon>Sordariomycetes</taxon>
        <taxon>Hypocreomycetidae</taxon>
        <taxon>Hypocreales</taxon>
        <taxon>Nectriaceae</taxon>
        <taxon>Fusarium</taxon>
        <taxon>Fusarium oxysporum species complex</taxon>
    </lineage>
</organism>
<keyword evidence="1" id="KW-0472">Membrane</keyword>
<dbReference type="EMBL" id="MABQ02000001">
    <property type="protein sequence ID" value="PCD44580.1"/>
    <property type="molecule type" value="Genomic_DNA"/>
</dbReference>
<dbReference type="Pfam" id="PF14033">
    <property type="entry name" value="DUF4246"/>
    <property type="match status" value="1"/>
</dbReference>
<dbReference type="AlphaFoldDB" id="A0A2H3HS78"/>
<dbReference type="InterPro" id="IPR025340">
    <property type="entry name" value="DUF4246"/>
</dbReference>
<dbReference type="STRING" id="327505.A0A2H3HS78"/>
<reference evidence="3 4" key="2">
    <citation type="journal article" date="2017" name="Sci. Rep.">
        <title>A mobile pathogenicity chromosome in Fusarium oxysporum for infection of multiple cucurbit species.</title>
        <authorList>
            <person name="van Dam P."/>
            <person name="Fokkens L."/>
            <person name="Ayukawa Y."/>
            <person name="van der Gragt M."/>
            <person name="Ter Horst A."/>
            <person name="Brankovics B."/>
            <person name="Houterman P.M."/>
            <person name="Arie T."/>
            <person name="Rep M."/>
        </authorList>
    </citation>
    <scope>NUCLEOTIDE SEQUENCE [LARGE SCALE GENOMIC DNA]</scope>
    <source>
        <strain evidence="3 4">Forc016</strain>
    </source>
</reference>
<proteinExistence type="predicted"/>
<dbReference type="Proteomes" id="UP000219602">
    <property type="component" value="Chromosome 1"/>
</dbReference>
<keyword evidence="1" id="KW-0812">Transmembrane</keyword>
<protein>
    <recommendedName>
        <fullName evidence="2">DUF4246 domain-containing protein</fullName>
    </recommendedName>
</protein>
<comment type="caution">
    <text evidence="3">The sequence shown here is derived from an EMBL/GenBank/DDBJ whole genome shotgun (WGS) entry which is preliminary data.</text>
</comment>
<name>A0A2H3HS78_FUSOX</name>
<sequence>MLGSRSTRVMIVITVNFAINIVVLIFGLNLALQEGVKPLEAFPPELKDWDPNSKEQVLDLVHPSLWPLIYGRFRVLNDRVIEIDNALASCGPGVVLRAPGSEQTTHIIREGGFCEDEVVVLSNKFQWLPCDVDLDPETSKAKIASYINNLHPQGHTHLYPIIEKFIEKSLPAWDIIYDWEDTFSVQRLTTTETEYDECPCPVLCDIEDGHGCTPGRRPIGEGEEPRYDVDSWEEMLADGEEDDCEPDYYELGAEKAEDYKTNPERRNLDDAWFASTHSAKLPDADPSAKDHMRIQSSDVKANGFFNSSSQIQVIVKLANIHLTPEKPVYNGGSWHTEGLLNEHIVNTALYYYDSENITDCTLNFRTCADKED</sequence>
<reference evidence="3 4" key="1">
    <citation type="journal article" date="2016" name="Environ. Microbiol.">
        <title>Effector profiles distinguish formae speciales of Fusarium oxysporum.</title>
        <authorList>
            <person name="van Dam P."/>
            <person name="Fokkens L."/>
            <person name="Schmidt S.M."/>
            <person name="Linmans J.H."/>
            <person name="Kistler H.C."/>
            <person name="Ma L.J."/>
            <person name="Rep M."/>
        </authorList>
    </citation>
    <scope>NUCLEOTIDE SEQUENCE [LARGE SCALE GENOMIC DNA]</scope>
    <source>
        <strain evidence="3 4">Forc016</strain>
    </source>
</reference>
<accession>A0A2H3HS78</accession>
<evidence type="ECO:0000313" key="3">
    <source>
        <dbReference type="EMBL" id="PCD44580.1"/>
    </source>
</evidence>
<evidence type="ECO:0000313" key="4">
    <source>
        <dbReference type="Proteomes" id="UP000219602"/>
    </source>
</evidence>
<feature type="transmembrane region" description="Helical" evidence="1">
    <location>
        <begin position="9"/>
        <end position="32"/>
    </location>
</feature>
<dbReference type="PANTHER" id="PTHR33119:SF1">
    <property type="entry name" value="FE2OG DIOXYGENASE DOMAIN-CONTAINING PROTEIN"/>
    <property type="match status" value="1"/>
</dbReference>
<feature type="domain" description="DUF4246" evidence="2">
    <location>
        <begin position="28"/>
        <end position="370"/>
    </location>
</feature>